<dbReference type="PROSITE" id="PS50928">
    <property type="entry name" value="ABC_TM1"/>
    <property type="match status" value="1"/>
</dbReference>
<keyword evidence="5 7" id="KW-1133">Transmembrane helix</keyword>
<feature type="non-terminal residue" evidence="9">
    <location>
        <position position="126"/>
    </location>
</feature>
<dbReference type="InterPro" id="IPR035906">
    <property type="entry name" value="MetI-like_sf"/>
</dbReference>
<reference evidence="9" key="2">
    <citation type="journal article" date="2014" name="ISME J.">
        <title>Microbial stratification in low pH oxic and suboxic macroscopic growths along an acid mine drainage.</title>
        <authorList>
            <person name="Mendez-Garcia C."/>
            <person name="Mesa V."/>
            <person name="Sprenger R.R."/>
            <person name="Richter M."/>
            <person name="Diez M.S."/>
            <person name="Solano J."/>
            <person name="Bargiela R."/>
            <person name="Golyshina O.V."/>
            <person name="Manteca A."/>
            <person name="Ramos J.L."/>
            <person name="Gallego J.R."/>
            <person name="Llorente I."/>
            <person name="Martins Dos Santos V.A."/>
            <person name="Jensen O.N."/>
            <person name="Pelaez A.I."/>
            <person name="Sanchez J."/>
            <person name="Ferrer M."/>
        </authorList>
    </citation>
    <scope>NUCLEOTIDE SEQUENCE</scope>
</reference>
<keyword evidence="3" id="KW-1003">Cell membrane</keyword>
<comment type="caution">
    <text evidence="9">The sequence shown here is derived from an EMBL/GenBank/DDBJ whole genome shotgun (WGS) entry which is preliminary data.</text>
</comment>
<reference evidence="9" key="1">
    <citation type="submission" date="2013-08" db="EMBL/GenBank/DDBJ databases">
        <authorList>
            <person name="Mendez C."/>
            <person name="Richter M."/>
            <person name="Ferrer M."/>
            <person name="Sanchez J."/>
        </authorList>
    </citation>
    <scope>NUCLEOTIDE SEQUENCE</scope>
</reference>
<name>T0YH85_9ZZZZ</name>
<dbReference type="GO" id="GO:0005886">
    <property type="term" value="C:plasma membrane"/>
    <property type="evidence" value="ECO:0007669"/>
    <property type="project" value="UniProtKB-SubCell"/>
</dbReference>
<feature type="transmembrane region" description="Helical" evidence="7">
    <location>
        <begin position="78"/>
        <end position="103"/>
    </location>
</feature>
<dbReference type="SUPFAM" id="SSF161098">
    <property type="entry name" value="MetI-like"/>
    <property type="match status" value="1"/>
</dbReference>
<evidence type="ECO:0000256" key="3">
    <source>
        <dbReference type="ARBA" id="ARBA00022475"/>
    </source>
</evidence>
<protein>
    <submittedName>
        <fullName evidence="9">Oligopeptide ABC transporter, permease protein</fullName>
    </submittedName>
</protein>
<dbReference type="InterPro" id="IPR000515">
    <property type="entry name" value="MetI-like"/>
</dbReference>
<evidence type="ECO:0000256" key="6">
    <source>
        <dbReference type="ARBA" id="ARBA00023136"/>
    </source>
</evidence>
<comment type="subcellular location">
    <subcellularLocation>
        <location evidence="1">Cell membrane</location>
        <topology evidence="1">Multi-pass membrane protein</topology>
    </subcellularLocation>
</comment>
<keyword evidence="6 7" id="KW-0472">Membrane</keyword>
<keyword evidence="4 7" id="KW-0812">Transmembrane</keyword>
<dbReference type="AlphaFoldDB" id="T0YH85"/>
<evidence type="ECO:0000256" key="7">
    <source>
        <dbReference type="SAM" id="Phobius"/>
    </source>
</evidence>
<dbReference type="InterPro" id="IPR050366">
    <property type="entry name" value="BP-dependent_transpt_permease"/>
</dbReference>
<evidence type="ECO:0000256" key="1">
    <source>
        <dbReference type="ARBA" id="ARBA00004651"/>
    </source>
</evidence>
<sequence length="126" mass="14053">MVPVLRMVDPVHRRYAETGTGVPLRFFCRGESVRMWGLFPTSRHLFCTQVPARILLLGADLFGRDLFSRLLYGMRVSFLLSFLGVTISFALGTLVGLVAGYAGGWTDRILMRLAEVVMAVPALYLL</sequence>
<evidence type="ECO:0000256" key="4">
    <source>
        <dbReference type="ARBA" id="ARBA00022692"/>
    </source>
</evidence>
<accession>T0YH85</accession>
<evidence type="ECO:0000256" key="5">
    <source>
        <dbReference type="ARBA" id="ARBA00022989"/>
    </source>
</evidence>
<dbReference type="PANTHER" id="PTHR43386">
    <property type="entry name" value="OLIGOPEPTIDE TRANSPORT SYSTEM PERMEASE PROTEIN APPC"/>
    <property type="match status" value="1"/>
</dbReference>
<gene>
    <name evidence="9" type="ORF">B1A_20052</name>
</gene>
<evidence type="ECO:0000256" key="2">
    <source>
        <dbReference type="ARBA" id="ARBA00022448"/>
    </source>
</evidence>
<organism evidence="9">
    <name type="scientific">mine drainage metagenome</name>
    <dbReference type="NCBI Taxonomy" id="410659"/>
    <lineage>
        <taxon>unclassified sequences</taxon>
        <taxon>metagenomes</taxon>
        <taxon>ecological metagenomes</taxon>
    </lineage>
</organism>
<dbReference type="Gene3D" id="1.10.3720.10">
    <property type="entry name" value="MetI-like"/>
    <property type="match status" value="1"/>
</dbReference>
<keyword evidence="2" id="KW-0813">Transport</keyword>
<feature type="domain" description="ABC transmembrane type-1" evidence="8">
    <location>
        <begin position="74"/>
        <end position="126"/>
    </location>
</feature>
<evidence type="ECO:0000313" key="9">
    <source>
        <dbReference type="EMBL" id="EQD31177.1"/>
    </source>
</evidence>
<dbReference type="GO" id="GO:0055085">
    <property type="term" value="P:transmembrane transport"/>
    <property type="evidence" value="ECO:0007669"/>
    <property type="project" value="InterPro"/>
</dbReference>
<dbReference type="EMBL" id="AUZX01014793">
    <property type="protein sequence ID" value="EQD31177.1"/>
    <property type="molecule type" value="Genomic_DNA"/>
</dbReference>
<evidence type="ECO:0000259" key="8">
    <source>
        <dbReference type="PROSITE" id="PS50928"/>
    </source>
</evidence>
<proteinExistence type="predicted"/>
<dbReference type="PANTHER" id="PTHR43386:SF1">
    <property type="entry name" value="D,D-DIPEPTIDE TRANSPORT SYSTEM PERMEASE PROTEIN DDPC-RELATED"/>
    <property type="match status" value="1"/>
</dbReference>